<dbReference type="Gene3D" id="3.30.2320.30">
    <property type="entry name" value="ATP synthase, E subunit, C-terminal"/>
    <property type="match status" value="1"/>
</dbReference>
<gene>
    <name evidence="1" type="ORF">LKD48_05940</name>
</gene>
<dbReference type="SUPFAM" id="SSF160527">
    <property type="entry name" value="V-type ATPase subunit E-like"/>
    <property type="match status" value="1"/>
</dbReference>
<dbReference type="AlphaFoldDB" id="A0AAE3E3A6"/>
<evidence type="ECO:0000313" key="1">
    <source>
        <dbReference type="EMBL" id="MCC2221189.1"/>
    </source>
</evidence>
<sequence length="196" mass="22403">MTLEEKLNHFMEISVQDATMEMDASLKEYQAALDAQFEERKAMILSQEEKDLAVEVEAVKRQGNQKLAHEHLVNKRALSQKETEFKDKLFQEVAALVEAYKKTPEYVQVIKKQIIDAKSFAKNDDIIIYLDPADASKKHDLEEETKCTLTMSEYSFGGGMRAVIPARSILIDNSMDSRIAEVRNEFQFDGGEYDGR</sequence>
<protein>
    <submittedName>
        <fullName evidence="1">ATPase</fullName>
    </submittedName>
</protein>
<proteinExistence type="predicted"/>
<reference evidence="1 2" key="1">
    <citation type="submission" date="2021-10" db="EMBL/GenBank/DDBJ databases">
        <title>Anaerobic single-cell dispensing facilitates the cultivation of human gut bacteria.</title>
        <authorList>
            <person name="Afrizal A."/>
        </authorList>
    </citation>
    <scope>NUCLEOTIDE SEQUENCE [LARGE SCALE GENOMIC DNA]</scope>
    <source>
        <strain evidence="1 2">CLA-AA-H224</strain>
    </source>
</reference>
<dbReference type="RefSeq" id="WP_118612603.1">
    <property type="nucleotide sequence ID" value="NZ_JAJEQN010000011.1"/>
</dbReference>
<evidence type="ECO:0000313" key="2">
    <source>
        <dbReference type="Proteomes" id="UP001198200"/>
    </source>
</evidence>
<dbReference type="Proteomes" id="UP001198200">
    <property type="component" value="Unassembled WGS sequence"/>
</dbReference>
<comment type="caution">
    <text evidence="1">The sequence shown here is derived from an EMBL/GenBank/DDBJ whole genome shotgun (WGS) entry which is preliminary data.</text>
</comment>
<dbReference type="EMBL" id="JAJEQN010000011">
    <property type="protein sequence ID" value="MCC2221189.1"/>
    <property type="molecule type" value="Genomic_DNA"/>
</dbReference>
<organism evidence="1 2">
    <name type="scientific">Anthropogastromicrobium aceti</name>
    <dbReference type="NCBI Taxonomy" id="2981768"/>
    <lineage>
        <taxon>Bacteria</taxon>
        <taxon>Bacillati</taxon>
        <taxon>Bacillota</taxon>
        <taxon>Clostridia</taxon>
        <taxon>Lachnospirales</taxon>
        <taxon>Lachnospiraceae</taxon>
        <taxon>Anthropogastromicrobium</taxon>
    </lineage>
</organism>
<accession>A0AAE3E3A6</accession>
<name>A0AAE3E3A6_9FIRM</name>
<dbReference type="InterPro" id="IPR038495">
    <property type="entry name" value="ATPase_E_C"/>
</dbReference>
<keyword evidence="2" id="KW-1185">Reference proteome</keyword>